<feature type="region of interest" description="Disordered" evidence="9">
    <location>
        <begin position="76"/>
        <end position="97"/>
    </location>
</feature>
<sequence length="1656" mass="179773">MHLDEFYTPHPIFESLDTTTSPPWTPLYPSSLLEQEAIQYFHKFYCKDCQMDQLAAERARAAANSCEDSNMGVTGCSGGEGSEVKQEPQSPMSPQQMTDEASLMVTLDKNKESLKRKLMMRRSLNELVDQGIYPSPKTPLAFMEQKKNLERAKIGDTLRFKISHRPDRQQLVQQHILEDTKFNIDPSLHEKQRQLKKARLADSLNDKLSHRPGVLELVQGNILQTEGELHELIKGNDISLHELDGSLSFEFDGYSDAEYGPEDGRSSDDALSPDHTDDSNLSDISSPPVSRAPDLPTSFKSMHFSGIQFNHDSKVTLPLSTQSFTIPLQTTNMGGLTFTNGSFTPGTFMTPRSNVTVTTINNNKFMKNKKAKPKPTPKNKVIKFHEYKGPPNVIKSSSPVSIASTTTVIGNPSVAASIVPQTPPVVPGANHQETPYHILLQQQQLYLQWQLEFGQKNMNATVIVPAAQKEGQAAIQVSPSIPARVASSLAASGIDTSSVSVVSQAPTHTVFTVAPSSQGKAAPQAPLQQIRIASPVMLQVKPEPQVGQPQPQMDPTVTPVSSVGKTIKRPTVAVSASAPVKQYTSLEEMKVPELKAELKKRNLTVSGQKPKLIERLKPYADAILKAPVDKSPPVTSPGSSVMSPTGSLISSHSGSSPQTFSVMSPPSSVTSPQSLLMSSKPAILSRPGSVLSSSMLLPVVTSVTGMLTSLGSVQSTYSSLTSPGSAYSSVVTSPNSTGTSVLSRSVSVMSPVGSVIDEILCGNVESPLASIQSMQSAVSVSNMTLMPDDLSNPFSPPESPLMMEHLLTPLSPDLMDTHVHSPGNSHRQRSHTQNMLTNHHNHSHHSQMHNIAMSMEGSRPPSALSFSHHDEKLDIGMDIDLEASTSSGLTPASFSAVKPNSQKGPPGGSVGSPGNQYSQPLQVSVLRSQDDQQQMLNHIQQQLNILQEQQHNKQQQQQALSPTYQLSHEEMLRQQQEKIEKLQALLQESQRQLQLQQQQHEQLQKQQQQLLQQHQQQPAKSQLQQQHLLQQQQQSVQSQQQQQQQQQSLQSQQQQQQQQSLQSQQQQQQQQSVQSQQQQLRGKAQSLLQKPDLRGPAFSQPLHGQPEVHMPTQVSKASTYESSAPHTVGVSNRGTMGLGQMSVSQPVTVSAPSQHQKPSSQGQTHTTATPQVIFSVPNGVKAPLLANQSTNMKQIQIPASWLTNIQTTPQGLSAVIVPKPATKKTKAPSLEFIKHQSINQKVDLVGGKSLLAVSTTGAAPTFIIAPGVPVSKTTSTAPTSTTSAQPSNGLCKLGGQKMTVSLPTSPVEGPSHVNVNRTSSNPYFLKEPPKYDDAVRTKQSKVPDGGTSGGQVKSSTMDDVLEILIRTGELPASAAQEPPPTPKTTTQSTSASTMSASQSRGMSAPSLLAYNQTSAPHMQSSMFGDHYQMNSMSCGNFEHGDQYTEMKSGMEGMFSQYESSPSDLRDSVKLEVKNEPASPQTTVNVYPPVEDSDSNDLFDLNEVMNGDINGDFNAMDWTPDPDFGDLDLADTDTAGFSSAMDTKTSEHSSLTIPLVQSPQRSVQGSEPDLSNMGMGDMDSHTSMQIDVPDWLDVIMPSTGFTPISAFAPMSFPADPILTPQTQKEVLDLFNFDESDLNTPSDLNCGSMWDKLTETTT</sequence>
<dbReference type="PANTHER" id="PTHR22793:SF12">
    <property type="entry name" value="MYOCARDIN-RELATED TRANSCRIPTION FACTOR, ISOFORM H"/>
    <property type="match status" value="1"/>
</dbReference>
<comment type="subcellular location">
    <subcellularLocation>
        <location evidence="1">Nucleus</location>
    </subcellularLocation>
</comment>
<feature type="repeat" description="RPEL" evidence="7">
    <location>
        <begin position="202"/>
        <end position="227"/>
    </location>
</feature>
<keyword evidence="12" id="KW-1185">Reference proteome</keyword>
<evidence type="ECO:0000256" key="4">
    <source>
        <dbReference type="ARBA" id="ARBA00023054"/>
    </source>
</evidence>
<evidence type="ECO:0000256" key="2">
    <source>
        <dbReference type="ARBA" id="ARBA00022737"/>
    </source>
</evidence>
<organism evidence="11 12">
    <name type="scientific">Dreissena polymorpha</name>
    <name type="common">Zebra mussel</name>
    <name type="synonym">Mytilus polymorpha</name>
    <dbReference type="NCBI Taxonomy" id="45954"/>
    <lineage>
        <taxon>Eukaryota</taxon>
        <taxon>Metazoa</taxon>
        <taxon>Spiralia</taxon>
        <taxon>Lophotrochozoa</taxon>
        <taxon>Mollusca</taxon>
        <taxon>Bivalvia</taxon>
        <taxon>Autobranchia</taxon>
        <taxon>Heteroconchia</taxon>
        <taxon>Euheterodonta</taxon>
        <taxon>Imparidentia</taxon>
        <taxon>Neoheterodontei</taxon>
        <taxon>Myida</taxon>
        <taxon>Dreissenoidea</taxon>
        <taxon>Dreissenidae</taxon>
        <taxon>Dreissena</taxon>
    </lineage>
</organism>
<feature type="region of interest" description="Disordered" evidence="9">
    <location>
        <begin position="254"/>
        <end position="297"/>
    </location>
</feature>
<feature type="compositionally biased region" description="Low complexity" evidence="9">
    <location>
        <begin position="88"/>
        <end position="97"/>
    </location>
</feature>
<feature type="compositionally biased region" description="Basic and acidic residues" evidence="9">
    <location>
        <begin position="262"/>
        <end position="278"/>
    </location>
</feature>
<feature type="compositionally biased region" description="Basic and acidic residues" evidence="9">
    <location>
        <begin position="1327"/>
        <end position="1336"/>
    </location>
</feature>
<keyword evidence="2" id="KW-0677">Repeat</keyword>
<evidence type="ECO:0000256" key="5">
    <source>
        <dbReference type="ARBA" id="ARBA00023163"/>
    </source>
</evidence>
<dbReference type="InterPro" id="IPR036361">
    <property type="entry name" value="SAP_dom_sf"/>
</dbReference>
<feature type="region of interest" description="Disordered" evidence="9">
    <location>
        <begin position="1303"/>
        <end position="1355"/>
    </location>
</feature>
<evidence type="ECO:0000256" key="6">
    <source>
        <dbReference type="ARBA" id="ARBA00023242"/>
    </source>
</evidence>
<feature type="region of interest" description="Disordered" evidence="9">
    <location>
        <begin position="1370"/>
        <end position="1402"/>
    </location>
</feature>
<accession>A0A9D4LUD6</accession>
<feature type="compositionally biased region" description="Polar residues" evidence="9">
    <location>
        <begin position="1313"/>
        <end position="1322"/>
    </location>
</feature>
<dbReference type="Gene3D" id="1.10.720.30">
    <property type="entry name" value="SAP domain"/>
    <property type="match status" value="1"/>
</dbReference>
<evidence type="ECO:0000256" key="7">
    <source>
        <dbReference type="PROSITE-ProRule" id="PRU00401"/>
    </source>
</evidence>
<dbReference type="InterPro" id="IPR043451">
    <property type="entry name" value="Myocardin-like"/>
</dbReference>
<dbReference type="SMART" id="SM00707">
    <property type="entry name" value="RPEL"/>
    <property type="match status" value="3"/>
</dbReference>
<dbReference type="EMBL" id="JAIWYP010000002">
    <property type="protein sequence ID" value="KAH3863967.1"/>
    <property type="molecule type" value="Genomic_DNA"/>
</dbReference>
<feature type="region of interest" description="Disordered" evidence="9">
    <location>
        <begin position="1272"/>
        <end position="1291"/>
    </location>
</feature>
<feature type="compositionally biased region" description="Polar residues" evidence="9">
    <location>
        <begin position="1537"/>
        <end position="1564"/>
    </location>
</feature>
<evidence type="ECO:0000313" key="11">
    <source>
        <dbReference type="EMBL" id="KAH3863967.1"/>
    </source>
</evidence>
<protein>
    <recommendedName>
        <fullName evidence="10">SAP domain-containing protein</fullName>
    </recommendedName>
</protein>
<feature type="repeat" description="RPEL" evidence="7">
    <location>
        <begin position="156"/>
        <end position="181"/>
    </location>
</feature>
<evidence type="ECO:0000256" key="1">
    <source>
        <dbReference type="ARBA" id="ARBA00004123"/>
    </source>
</evidence>
<name>A0A9D4LUD6_DREPO</name>
<dbReference type="PROSITE" id="PS51073">
    <property type="entry name" value="RPEL"/>
    <property type="match status" value="3"/>
</dbReference>
<feature type="compositionally biased region" description="Low complexity" evidence="9">
    <location>
        <begin position="643"/>
        <end position="666"/>
    </location>
</feature>
<reference evidence="11" key="2">
    <citation type="submission" date="2020-11" db="EMBL/GenBank/DDBJ databases">
        <authorList>
            <person name="McCartney M.A."/>
            <person name="Auch B."/>
            <person name="Kono T."/>
            <person name="Mallez S."/>
            <person name="Becker A."/>
            <person name="Gohl D.M."/>
            <person name="Silverstein K.A.T."/>
            <person name="Koren S."/>
            <person name="Bechman K.B."/>
            <person name="Herman A."/>
            <person name="Abrahante J.E."/>
            <person name="Garbe J."/>
        </authorList>
    </citation>
    <scope>NUCLEOTIDE SEQUENCE</scope>
    <source>
        <strain evidence="11">Duluth1</strain>
        <tissue evidence="11">Whole animal</tissue>
    </source>
</reference>
<keyword evidence="6" id="KW-0539">Nucleus</keyword>
<dbReference type="GO" id="GO:0003713">
    <property type="term" value="F:transcription coactivator activity"/>
    <property type="evidence" value="ECO:0007669"/>
    <property type="project" value="TreeGrafter"/>
</dbReference>
<reference evidence="11" key="1">
    <citation type="journal article" date="2019" name="bioRxiv">
        <title>The Genome of the Zebra Mussel, Dreissena polymorpha: A Resource for Invasive Species Research.</title>
        <authorList>
            <person name="McCartney M.A."/>
            <person name="Auch B."/>
            <person name="Kono T."/>
            <person name="Mallez S."/>
            <person name="Zhang Y."/>
            <person name="Obille A."/>
            <person name="Becker A."/>
            <person name="Abrahante J.E."/>
            <person name="Garbe J."/>
            <person name="Badalamenti J.P."/>
            <person name="Herman A."/>
            <person name="Mangelson H."/>
            <person name="Liachko I."/>
            <person name="Sullivan S."/>
            <person name="Sone E.D."/>
            <person name="Koren S."/>
            <person name="Silverstein K.A.T."/>
            <person name="Beckman K.B."/>
            <person name="Gohl D.M."/>
        </authorList>
    </citation>
    <scope>NUCLEOTIDE SEQUENCE</scope>
    <source>
        <strain evidence="11">Duluth1</strain>
        <tissue evidence="11">Whole animal</tissue>
    </source>
</reference>
<proteinExistence type="predicted"/>
<feature type="domain" description="SAP" evidence="10">
    <location>
        <begin position="586"/>
        <end position="620"/>
    </location>
</feature>
<feature type="region of interest" description="Disordered" evidence="9">
    <location>
        <begin position="1092"/>
        <end position="1166"/>
    </location>
</feature>
<feature type="region of interest" description="Disordered" evidence="9">
    <location>
        <begin position="628"/>
        <end position="666"/>
    </location>
</feature>
<evidence type="ECO:0000256" key="9">
    <source>
        <dbReference type="SAM" id="MobiDB-lite"/>
    </source>
</evidence>
<comment type="caution">
    <text evidence="11">The sequence shown here is derived from an EMBL/GenBank/DDBJ whole genome shotgun (WGS) entry which is preliminary data.</text>
</comment>
<keyword evidence="4 8" id="KW-0175">Coiled coil</keyword>
<evidence type="ECO:0000256" key="3">
    <source>
        <dbReference type="ARBA" id="ARBA00023015"/>
    </source>
</evidence>
<dbReference type="GO" id="GO:0005634">
    <property type="term" value="C:nucleus"/>
    <property type="evidence" value="ECO:0007669"/>
    <property type="project" value="UniProtKB-SubCell"/>
</dbReference>
<feature type="compositionally biased region" description="Low complexity" evidence="9">
    <location>
        <begin position="1273"/>
        <end position="1287"/>
    </location>
</feature>
<dbReference type="Gene3D" id="6.10.140.2040">
    <property type="match status" value="1"/>
</dbReference>
<evidence type="ECO:0000256" key="8">
    <source>
        <dbReference type="SAM" id="Coils"/>
    </source>
</evidence>
<keyword evidence="3" id="KW-0805">Transcription regulation</keyword>
<dbReference type="PANTHER" id="PTHR22793">
    <property type="entry name" value="MYOCARDIN-RELATED TRANSCRIPTION FACTOR-RELATED"/>
    <property type="match status" value="1"/>
</dbReference>
<feature type="compositionally biased region" description="Polar residues" evidence="9">
    <location>
        <begin position="547"/>
        <end position="562"/>
    </location>
</feature>
<feature type="region of interest" description="Disordered" evidence="9">
    <location>
        <begin position="886"/>
        <end position="918"/>
    </location>
</feature>
<dbReference type="InterPro" id="IPR004018">
    <property type="entry name" value="RPEL_repeat"/>
</dbReference>
<feature type="region of interest" description="Disordered" evidence="9">
    <location>
        <begin position="543"/>
        <end position="562"/>
    </location>
</feature>
<feature type="compositionally biased region" description="Low complexity" evidence="9">
    <location>
        <begin position="1383"/>
        <end position="1399"/>
    </location>
</feature>
<feature type="compositionally biased region" description="Polar residues" evidence="9">
    <location>
        <begin position="1112"/>
        <end position="1134"/>
    </location>
</feature>
<dbReference type="InterPro" id="IPR003034">
    <property type="entry name" value="SAP_dom"/>
</dbReference>
<dbReference type="Gene3D" id="6.10.150.10">
    <property type="match status" value="1"/>
</dbReference>
<dbReference type="Pfam" id="PF02755">
    <property type="entry name" value="RPEL"/>
    <property type="match status" value="2"/>
</dbReference>
<gene>
    <name evidence="11" type="ORF">DPMN_026975</name>
</gene>
<feature type="repeat" description="RPEL" evidence="7">
    <location>
        <begin position="112"/>
        <end position="137"/>
    </location>
</feature>
<dbReference type="SUPFAM" id="SSF68906">
    <property type="entry name" value="SAP domain"/>
    <property type="match status" value="1"/>
</dbReference>
<dbReference type="Pfam" id="PF02037">
    <property type="entry name" value="SAP"/>
    <property type="match status" value="1"/>
</dbReference>
<keyword evidence="5" id="KW-0804">Transcription</keyword>
<feature type="compositionally biased region" description="Polar residues" evidence="9">
    <location>
        <begin position="886"/>
        <end position="903"/>
    </location>
</feature>
<evidence type="ECO:0000259" key="10">
    <source>
        <dbReference type="PROSITE" id="PS50800"/>
    </source>
</evidence>
<dbReference type="Proteomes" id="UP000828390">
    <property type="component" value="Unassembled WGS sequence"/>
</dbReference>
<feature type="compositionally biased region" description="Polar residues" evidence="9">
    <location>
        <begin position="1141"/>
        <end position="1166"/>
    </location>
</feature>
<dbReference type="PROSITE" id="PS50800">
    <property type="entry name" value="SAP"/>
    <property type="match status" value="1"/>
</dbReference>
<evidence type="ECO:0000313" key="12">
    <source>
        <dbReference type="Proteomes" id="UP000828390"/>
    </source>
</evidence>
<dbReference type="GO" id="GO:0045944">
    <property type="term" value="P:positive regulation of transcription by RNA polymerase II"/>
    <property type="evidence" value="ECO:0007669"/>
    <property type="project" value="TreeGrafter"/>
</dbReference>
<feature type="region of interest" description="Disordered" evidence="9">
    <location>
        <begin position="1537"/>
        <end position="1580"/>
    </location>
</feature>
<dbReference type="SMART" id="SM00513">
    <property type="entry name" value="SAP"/>
    <property type="match status" value="1"/>
</dbReference>
<feature type="compositionally biased region" description="Polar residues" evidence="9">
    <location>
        <begin position="279"/>
        <end position="288"/>
    </location>
</feature>
<feature type="coiled-coil region" evidence="8">
    <location>
        <begin position="929"/>
        <end position="1071"/>
    </location>
</feature>